<name>A0ABV8LET5_9NOCA</name>
<dbReference type="RefSeq" id="WP_378554883.1">
    <property type="nucleotide sequence ID" value="NZ_JBHSBA010000018.1"/>
</dbReference>
<keyword evidence="2" id="KW-1185">Reference proteome</keyword>
<organism evidence="1 2">
    <name type="scientific">Nocardia rhizosphaerae</name>
    <dbReference type="NCBI Taxonomy" id="1691571"/>
    <lineage>
        <taxon>Bacteria</taxon>
        <taxon>Bacillati</taxon>
        <taxon>Actinomycetota</taxon>
        <taxon>Actinomycetes</taxon>
        <taxon>Mycobacteriales</taxon>
        <taxon>Nocardiaceae</taxon>
        <taxon>Nocardia</taxon>
    </lineage>
</organism>
<protein>
    <submittedName>
        <fullName evidence="1">Uncharacterized protein</fullName>
    </submittedName>
</protein>
<gene>
    <name evidence="1" type="ORF">ACFOW8_29075</name>
</gene>
<reference evidence="2" key="1">
    <citation type="journal article" date="2019" name="Int. J. Syst. Evol. Microbiol.">
        <title>The Global Catalogue of Microorganisms (GCM) 10K type strain sequencing project: providing services to taxonomists for standard genome sequencing and annotation.</title>
        <authorList>
            <consortium name="The Broad Institute Genomics Platform"/>
            <consortium name="The Broad Institute Genome Sequencing Center for Infectious Disease"/>
            <person name="Wu L."/>
            <person name="Ma J."/>
        </authorList>
    </citation>
    <scope>NUCLEOTIDE SEQUENCE [LARGE SCALE GENOMIC DNA]</scope>
    <source>
        <strain evidence="2">CGMCC 4.7204</strain>
    </source>
</reference>
<dbReference type="Proteomes" id="UP001595767">
    <property type="component" value="Unassembled WGS sequence"/>
</dbReference>
<comment type="caution">
    <text evidence="1">The sequence shown here is derived from an EMBL/GenBank/DDBJ whole genome shotgun (WGS) entry which is preliminary data.</text>
</comment>
<evidence type="ECO:0000313" key="1">
    <source>
        <dbReference type="EMBL" id="MFC4128991.1"/>
    </source>
</evidence>
<sequence>MTAKLATLIATADAAPTSINMREVTEFHATMNRVGLADSEFNALAEAFFARHR</sequence>
<dbReference type="EMBL" id="JBHSBA010000018">
    <property type="protein sequence ID" value="MFC4128991.1"/>
    <property type="molecule type" value="Genomic_DNA"/>
</dbReference>
<proteinExistence type="predicted"/>
<accession>A0ABV8LET5</accession>
<evidence type="ECO:0000313" key="2">
    <source>
        <dbReference type="Proteomes" id="UP001595767"/>
    </source>
</evidence>